<organism evidence="2 3">
    <name type="scientific">Coprinopsis cinerea (strain Okayama-7 / 130 / ATCC MYA-4618 / FGSC 9003)</name>
    <name type="common">Inky cap fungus</name>
    <name type="synonym">Hormographiella aspergillata</name>
    <dbReference type="NCBI Taxonomy" id="240176"/>
    <lineage>
        <taxon>Eukaryota</taxon>
        <taxon>Fungi</taxon>
        <taxon>Dikarya</taxon>
        <taxon>Basidiomycota</taxon>
        <taxon>Agaricomycotina</taxon>
        <taxon>Agaricomycetes</taxon>
        <taxon>Agaricomycetidae</taxon>
        <taxon>Agaricales</taxon>
        <taxon>Agaricineae</taxon>
        <taxon>Psathyrellaceae</taxon>
        <taxon>Coprinopsis</taxon>
    </lineage>
</organism>
<feature type="compositionally biased region" description="Low complexity" evidence="1">
    <location>
        <begin position="408"/>
        <end position="420"/>
    </location>
</feature>
<dbReference type="Proteomes" id="UP000001861">
    <property type="component" value="Unassembled WGS sequence"/>
</dbReference>
<dbReference type="GeneID" id="6016535"/>
<dbReference type="RefSeq" id="XP_001839912.2">
    <property type="nucleotide sequence ID" value="XM_001839860.2"/>
</dbReference>
<feature type="compositionally biased region" description="Low complexity" evidence="1">
    <location>
        <begin position="555"/>
        <end position="582"/>
    </location>
</feature>
<sequence length="965" mass="105588">MQPPQYPFLEGQHVEGSEFTAPSMNAPSFDGMDAASGHLTLADALNVYQYGSSLTGQEPIPQSSDRGFSSVIASSSPYASSGEQLNSASSGRNYHGSESTQPYTQSQHQWADQHQGREALYPMGSQSMGLLDPGFQDAIREADYSNPQPVTPLSYLYPRGEPSSTARHERRPMSNDGAPASYPVSGAPGGVVPQPIPNLPNSGLTIHSMSNPTGLAPNTPQQYPQFNQGSLLGERPQAHPPPSQNPLPTPTSNLASSAVTGSIPGHHRPSQHLFPGPSSNPAPPVTVKRSTSGRRRQSTREVATQSDSNPPAIQGQARTTSTTSTLRTQISQPLGQGQPTSTSRRGKFTVWVSTEPIPSDVDEVQVGQVLGSTIVHKKAQGNQPSVLFVNHTPDTLRSKYEPKDEETTAATSSSAPAPTSGNGGAEASTSLPTSLPAHLREKLLDPKFLERLGKSDPRSITTITDIFQTFHDKLTEELARTAPTCIQQEPLKEAKTILISWGLQYVLNNMTTGMIVSQEDLEQSLTKRLNSGDVIGHVCQAWKGAHSKVAESRSRSGSTPTCRRPRSTSPSRMSRPRSVSSPGLNARPRLYSRYFATDDYTLHFSPEVAKEIKEHLLTDLSIFLTDNVTAPFIEGMVDHALRLLVDLFPELRRFFDSTAGFDITDLINVILNIALSGCYMHYYGTKPDGVDLPFMQTEYQPHPTTQESFQIVLCLRANTMVAKNREPYVLHFRSGGVVALFTWMVRGFRSLVGSSPNPVLERLAGQGCHPPLDQDFMDQALVLPIAIMSMALYGCYHFRSLNVKGSEILESEQCRNVLSRKLATAGSALRTFVKEDPVEYAELRRHLLHCVDMYTTPAPIPAPLDLGLTWTVGNAVHLNFGRPLLAHASHVALHEEHEMDDTDGDSVSTNAVTSHLANIPDPDAFLIPRFDNRPSAQRRRLFEALRPPEPRPIIQARKRRRSNSL</sequence>
<evidence type="ECO:0000313" key="3">
    <source>
        <dbReference type="Proteomes" id="UP000001861"/>
    </source>
</evidence>
<feature type="region of interest" description="Disordered" evidence="1">
    <location>
        <begin position="945"/>
        <end position="965"/>
    </location>
</feature>
<evidence type="ECO:0000313" key="2">
    <source>
        <dbReference type="EMBL" id="EAU81891.2"/>
    </source>
</evidence>
<reference evidence="2 3" key="1">
    <citation type="journal article" date="2010" name="Proc. Natl. Acad. Sci. U.S.A.">
        <title>Insights into evolution of multicellular fungi from the assembled chromosomes of the mushroom Coprinopsis cinerea (Coprinus cinereus).</title>
        <authorList>
            <person name="Stajich J.E."/>
            <person name="Wilke S.K."/>
            <person name="Ahren D."/>
            <person name="Au C.H."/>
            <person name="Birren B.W."/>
            <person name="Borodovsky M."/>
            <person name="Burns C."/>
            <person name="Canback B."/>
            <person name="Casselton L.A."/>
            <person name="Cheng C.K."/>
            <person name="Deng J."/>
            <person name="Dietrich F.S."/>
            <person name="Fargo D.C."/>
            <person name="Farman M.L."/>
            <person name="Gathman A.C."/>
            <person name="Goldberg J."/>
            <person name="Guigo R."/>
            <person name="Hoegger P.J."/>
            <person name="Hooker J.B."/>
            <person name="Huggins A."/>
            <person name="James T.Y."/>
            <person name="Kamada T."/>
            <person name="Kilaru S."/>
            <person name="Kodira C."/>
            <person name="Kues U."/>
            <person name="Kupfer D."/>
            <person name="Kwan H.S."/>
            <person name="Lomsadze A."/>
            <person name="Li W."/>
            <person name="Lilly W.W."/>
            <person name="Ma L.J."/>
            <person name="Mackey A.J."/>
            <person name="Manning G."/>
            <person name="Martin F."/>
            <person name="Muraguchi H."/>
            <person name="Natvig D.O."/>
            <person name="Palmerini H."/>
            <person name="Ramesh M.A."/>
            <person name="Rehmeyer C.J."/>
            <person name="Roe B.A."/>
            <person name="Shenoy N."/>
            <person name="Stanke M."/>
            <person name="Ter-Hovhannisyan V."/>
            <person name="Tunlid A."/>
            <person name="Velagapudi R."/>
            <person name="Vision T.J."/>
            <person name="Zeng Q."/>
            <person name="Zolan M.E."/>
            <person name="Pukkila P.J."/>
        </authorList>
    </citation>
    <scope>NUCLEOTIDE SEQUENCE [LARGE SCALE GENOMIC DNA]</scope>
    <source>
        <strain evidence="3">Okayama-7 / 130 / ATCC MYA-4618 / FGSC 9003</strain>
    </source>
</reference>
<dbReference type="AlphaFoldDB" id="A8PA63"/>
<feature type="compositionally biased region" description="Basic residues" evidence="1">
    <location>
        <begin position="956"/>
        <end position="965"/>
    </location>
</feature>
<protein>
    <submittedName>
        <fullName evidence="2">Uncharacterized protein</fullName>
    </submittedName>
</protein>
<feature type="compositionally biased region" description="Pro residues" evidence="1">
    <location>
        <begin position="238"/>
        <end position="249"/>
    </location>
</feature>
<gene>
    <name evidence="2" type="ORF">CC1G_06102</name>
</gene>
<feature type="region of interest" description="Disordered" evidence="1">
    <location>
        <begin position="1"/>
        <end position="34"/>
    </location>
</feature>
<feature type="compositionally biased region" description="Polar residues" evidence="1">
    <location>
        <begin position="301"/>
        <end position="311"/>
    </location>
</feature>
<feature type="compositionally biased region" description="Polar residues" evidence="1">
    <location>
        <begin position="199"/>
        <end position="230"/>
    </location>
</feature>
<name>A8PA63_COPC7</name>
<dbReference type="KEGG" id="cci:CC1G_06102"/>
<feature type="compositionally biased region" description="Polar residues" evidence="1">
    <location>
        <begin position="329"/>
        <end position="343"/>
    </location>
</feature>
<proteinExistence type="predicted"/>
<dbReference type="InParanoid" id="A8PA63"/>
<feature type="compositionally biased region" description="Polar residues" evidence="1">
    <location>
        <begin position="82"/>
        <end position="112"/>
    </location>
</feature>
<feature type="region of interest" description="Disordered" evidence="1">
    <location>
        <begin position="53"/>
        <end position="346"/>
    </location>
</feature>
<dbReference type="HOGENOM" id="CLU_306741_0_0_1"/>
<feature type="compositionally biased region" description="Low complexity" evidence="1">
    <location>
        <begin position="318"/>
        <end position="328"/>
    </location>
</feature>
<feature type="region of interest" description="Disordered" evidence="1">
    <location>
        <begin position="549"/>
        <end position="585"/>
    </location>
</feature>
<feature type="compositionally biased region" description="Low complexity" evidence="1">
    <location>
        <begin position="69"/>
        <end position="81"/>
    </location>
</feature>
<feature type="compositionally biased region" description="Basic and acidic residues" evidence="1">
    <location>
        <begin position="394"/>
        <end position="406"/>
    </location>
</feature>
<feature type="region of interest" description="Disordered" evidence="1">
    <location>
        <begin position="387"/>
        <end position="436"/>
    </location>
</feature>
<dbReference type="VEuPathDB" id="FungiDB:CC1G_06102"/>
<comment type="caution">
    <text evidence="2">The sequence shown here is derived from an EMBL/GenBank/DDBJ whole genome shotgun (WGS) entry which is preliminary data.</text>
</comment>
<accession>A8PA63</accession>
<feature type="compositionally biased region" description="Polar residues" evidence="1">
    <location>
        <begin position="53"/>
        <end position="67"/>
    </location>
</feature>
<evidence type="ECO:0000256" key="1">
    <source>
        <dbReference type="SAM" id="MobiDB-lite"/>
    </source>
</evidence>
<keyword evidence="3" id="KW-1185">Reference proteome</keyword>
<dbReference type="EMBL" id="AACS02000002">
    <property type="protein sequence ID" value="EAU81891.2"/>
    <property type="molecule type" value="Genomic_DNA"/>
</dbReference>